<dbReference type="Proteomes" id="UP000694387">
    <property type="component" value="Chromosome 2"/>
</dbReference>
<dbReference type="EC" id="2.7.7.7" evidence="18"/>
<dbReference type="Gene3D" id="1.10.150.20">
    <property type="entry name" value="5' to 3' exonuclease, C-terminal subdomain"/>
    <property type="match status" value="1"/>
</dbReference>
<dbReference type="InterPro" id="IPR001357">
    <property type="entry name" value="BRCT_dom"/>
</dbReference>
<sequence>MDPRGILKAFPKRKKIHTNSPSKALAKIPKREHGEAAGEWLSSLRAHVVPTGIGRARAEVFEKQIIQHGGQICPAQAAGITHIVVDEGMDYERALRILRLPQLPPGAQLVKSAWLSLCLQERRLVDTAGFSIFIPNRCLDQTQLSKADQDSSTPPGAREPLLRTALSPPPSPARPVSPPRRAEEAPSTQVQPGFDDEISDGEETQVSAADLEALISGHYPTLLEEDGEPCPAPKGLDKWVCAQPSSQKATNHNRHITEKLEVLAKAYSVQGDKWRALGYAKAINALKSFHKPVTSYQEACGIPGIGKRMAEKIIEILESGHLRKLDHISESVPILELFSNIWGAGTKTAQMWYHQGFRSLEDIRNQASLTTQQAIGLKHYNDFLERIPREEATEIEQTVQKSAQAFNPGLLCVACGSYRRGKATCGDVDVLLTHPDGRSHQGILSRLLDSLRQQGISSISGCTGWHRAGKGWTASRRESLKAAVSRQEAGKACFVRTPTFPLWPKPFQGREETAPHTYPEVLSNTCRLKVSSDLSVTLVGAWGGITIILQIRRQAQRGQGHPANKWMSWG</sequence>
<dbReference type="FunFam" id="1.10.150.110:FF:000004">
    <property type="entry name" value="DNA polymerase lambda"/>
    <property type="match status" value="1"/>
</dbReference>
<dbReference type="PANTHER" id="PTHR11276:SF28">
    <property type="entry name" value="DNA POLYMERASE LAMBDA"/>
    <property type="match status" value="1"/>
</dbReference>
<dbReference type="Pfam" id="PF14792">
    <property type="entry name" value="DNA_pol_B_palm"/>
    <property type="match status" value="1"/>
</dbReference>
<evidence type="ECO:0000256" key="12">
    <source>
        <dbReference type="ARBA" id="ARBA00023204"/>
    </source>
</evidence>
<proteinExistence type="inferred from homology"/>
<dbReference type="InterPro" id="IPR028207">
    <property type="entry name" value="DNA_pol_B_palm_palm"/>
</dbReference>
<dbReference type="GO" id="GO:0016829">
    <property type="term" value="F:lyase activity"/>
    <property type="evidence" value="ECO:0007669"/>
    <property type="project" value="UniProtKB-KW"/>
</dbReference>
<dbReference type="Gene3D" id="3.30.460.10">
    <property type="entry name" value="Beta Polymerase, domain 2"/>
    <property type="match status" value="1"/>
</dbReference>
<feature type="domain" description="BRCT" evidence="20">
    <location>
        <begin position="36"/>
        <end position="132"/>
    </location>
</feature>
<dbReference type="SMART" id="SM00483">
    <property type="entry name" value="POLXc"/>
    <property type="match status" value="1"/>
</dbReference>
<dbReference type="InterPro" id="IPR036420">
    <property type="entry name" value="BRCT_dom_sf"/>
</dbReference>
<dbReference type="SUPFAM" id="SSF52113">
    <property type="entry name" value="BRCT domain"/>
    <property type="match status" value="1"/>
</dbReference>
<evidence type="ECO:0000256" key="11">
    <source>
        <dbReference type="ARBA" id="ARBA00023125"/>
    </source>
</evidence>
<keyword evidence="14" id="KW-0456">Lyase</keyword>
<dbReference type="GO" id="GO:0005634">
    <property type="term" value="C:nucleus"/>
    <property type="evidence" value="ECO:0007669"/>
    <property type="project" value="UniProtKB-SubCell"/>
</dbReference>
<comment type="function">
    <text evidence="18">DNA polymerase that functions in several pathways of DNA repair. Involved in base excision repair (BER) responsible for repair of lesions that give rise to abasic (AP) sites in DNA. Also contributes to DNA double-strand break repair by non-homologous end joining and homologous recombination. Has both template-dependent and template-independent (terminal transferase) DNA polymerase activities. Has also a 5'-deoxyribose-5-phosphate lyase (dRP lyase) activity.</text>
</comment>
<dbReference type="PROSITE" id="PS50172">
    <property type="entry name" value="BRCT"/>
    <property type="match status" value="1"/>
</dbReference>
<dbReference type="GO" id="GO:0046872">
    <property type="term" value="F:metal ion binding"/>
    <property type="evidence" value="ECO:0007669"/>
    <property type="project" value="UniProtKB-UniRule"/>
</dbReference>
<dbReference type="FunFam" id="1.10.150.20:FF:000010">
    <property type="entry name" value="DNA polymerase lambda"/>
    <property type="match status" value="1"/>
</dbReference>
<evidence type="ECO:0000256" key="6">
    <source>
        <dbReference type="ARBA" id="ARBA00022695"/>
    </source>
</evidence>
<accession>A0A9L0IAY3</accession>
<dbReference type="GO" id="GO:0003677">
    <property type="term" value="F:DNA binding"/>
    <property type="evidence" value="ECO:0007669"/>
    <property type="project" value="UniProtKB-UniRule"/>
</dbReference>
<dbReference type="SUPFAM" id="SSF81301">
    <property type="entry name" value="Nucleotidyltransferase"/>
    <property type="match status" value="1"/>
</dbReference>
<feature type="compositionally biased region" description="Polar residues" evidence="19">
    <location>
        <begin position="144"/>
        <end position="154"/>
    </location>
</feature>
<dbReference type="InterPro" id="IPR043519">
    <property type="entry name" value="NT_sf"/>
</dbReference>
<dbReference type="Pfam" id="PF14716">
    <property type="entry name" value="HHH_8"/>
    <property type="match status" value="1"/>
</dbReference>
<evidence type="ECO:0000256" key="5">
    <source>
        <dbReference type="ARBA" id="ARBA00022679"/>
    </source>
</evidence>
<dbReference type="InterPro" id="IPR002054">
    <property type="entry name" value="DNA-dir_DNA_pol_X"/>
</dbReference>
<evidence type="ECO:0000256" key="8">
    <source>
        <dbReference type="ARBA" id="ARBA00022723"/>
    </source>
</evidence>
<dbReference type="PROSITE" id="PS00522">
    <property type="entry name" value="DNA_POLYMERASE_X"/>
    <property type="match status" value="1"/>
</dbReference>
<feature type="active site" description="Nucleophile; Schiff-base intermediate with DNA; for 5'-dRP lyase activity" evidence="17">
    <location>
        <position position="312"/>
    </location>
</feature>
<dbReference type="GeneTree" id="ENSGT00940000158515"/>
<name>A0A9L0IAY3_EQUAS</name>
<evidence type="ECO:0000256" key="7">
    <source>
        <dbReference type="ARBA" id="ARBA00022705"/>
    </source>
</evidence>
<dbReference type="Ensembl" id="ENSEAST00005075848.1">
    <property type="protein sequence ID" value="ENSEASP00005037351.1"/>
    <property type="gene ID" value="ENSEASG00005008879.2"/>
</dbReference>
<keyword evidence="11" id="KW-0238">DNA-binding</keyword>
<evidence type="ECO:0000256" key="15">
    <source>
        <dbReference type="ARBA" id="ARBA00023242"/>
    </source>
</evidence>
<gene>
    <name evidence="21" type="primary">POLL</name>
</gene>
<dbReference type="InterPro" id="IPR010996">
    <property type="entry name" value="HHH_MUS81"/>
</dbReference>
<dbReference type="InterPro" id="IPR022312">
    <property type="entry name" value="DNA_pol_X"/>
</dbReference>
<evidence type="ECO:0000259" key="20">
    <source>
        <dbReference type="PROSITE" id="PS50172"/>
    </source>
</evidence>
<evidence type="ECO:0000256" key="2">
    <source>
        <dbReference type="ARBA" id="ARBA00004123"/>
    </source>
</evidence>
<dbReference type="FunFam" id="3.40.50.10190:FF:000031">
    <property type="entry name" value="DNA polymerase"/>
    <property type="match status" value="1"/>
</dbReference>
<evidence type="ECO:0000256" key="13">
    <source>
        <dbReference type="ARBA" id="ARBA00023211"/>
    </source>
</evidence>
<reference evidence="21 22" key="1">
    <citation type="journal article" date="2020" name="Nat. Commun.">
        <title>Donkey genomes provide new insights into domestication and selection for coat color.</title>
        <authorList>
            <person name="Wang"/>
            <person name="C."/>
            <person name="Li"/>
            <person name="H."/>
            <person name="Guo"/>
            <person name="Y."/>
            <person name="Huang"/>
            <person name="J."/>
            <person name="Sun"/>
            <person name="Y."/>
            <person name="Min"/>
            <person name="J."/>
            <person name="Wang"/>
            <person name="J."/>
            <person name="Fang"/>
            <person name="X."/>
            <person name="Zhao"/>
            <person name="Z."/>
            <person name="Wang"/>
            <person name="S."/>
            <person name="Zhang"/>
            <person name="Y."/>
            <person name="Liu"/>
            <person name="Q."/>
            <person name="Jiang"/>
            <person name="Q."/>
            <person name="Wang"/>
            <person name="X."/>
            <person name="Guo"/>
            <person name="Y."/>
            <person name="Yang"/>
            <person name="C."/>
            <person name="Wang"/>
            <person name="Y."/>
            <person name="Tian"/>
            <person name="F."/>
            <person name="Zhuang"/>
            <person name="G."/>
            <person name="Fan"/>
            <person name="Y."/>
            <person name="Gao"/>
            <person name="Q."/>
            <person name="Li"/>
            <person name="Y."/>
            <person name="Ju"/>
            <person name="Z."/>
            <person name="Li"/>
            <person name="J."/>
            <person name="Li"/>
            <person name="R."/>
            <person name="Hou"/>
            <person name="M."/>
            <person name="Yang"/>
            <person name="G."/>
            <person name="Liu"/>
            <person name="G."/>
            <person name="Liu"/>
            <person name="W."/>
            <person name="Guo"/>
            <person name="J."/>
            <person name="Pan"/>
            <person name="S."/>
            <person name="Fan"/>
            <person name="G."/>
            <person name="Zhang"/>
            <person name="W."/>
            <person name="Zhang"/>
            <person name="R."/>
            <person name="Yu"/>
            <person name="J."/>
            <person name="Zhang"/>
            <person name="X."/>
            <person name="Yin"/>
            <person name="Q."/>
            <person name="Ji"/>
            <person name="C."/>
            <person name="Jin"/>
            <person name="Y."/>
            <person name="Yue"/>
            <person name="G."/>
            <person name="Liu"/>
            <person name="M."/>
            <person name="Xu"/>
            <person name="J."/>
            <person name="Liu"/>
            <person name="S."/>
            <person name="Jordana"/>
            <person name="J."/>
            <person name="Noce"/>
            <person name="A."/>
            <person name="Amills"/>
            <person name="M."/>
            <person name="Wu"/>
            <person name="D.D."/>
            <person name="Li"/>
            <person name="S."/>
            <person name="Zhou"/>
            <person name="X. and Zhong"/>
            <person name="J."/>
        </authorList>
    </citation>
    <scope>NUCLEOTIDE SEQUENCE [LARGE SCALE GENOMIC DNA]</scope>
</reference>
<dbReference type="GO" id="GO:0003887">
    <property type="term" value="F:DNA-directed DNA polymerase activity"/>
    <property type="evidence" value="ECO:0007669"/>
    <property type="project" value="UniProtKB-UniRule"/>
</dbReference>
<keyword evidence="7" id="KW-0235">DNA replication</keyword>
<keyword evidence="13" id="KW-0464">Manganese</keyword>
<comment type="similarity">
    <text evidence="3 18">Belongs to the DNA polymerase type-X family.</text>
</comment>
<reference evidence="21" key="3">
    <citation type="submission" date="2025-09" db="UniProtKB">
        <authorList>
            <consortium name="Ensembl"/>
        </authorList>
    </citation>
    <scope>IDENTIFICATION</scope>
</reference>
<dbReference type="SUPFAM" id="SSF81585">
    <property type="entry name" value="PsbU/PolX domain-like"/>
    <property type="match status" value="1"/>
</dbReference>
<keyword evidence="10 18" id="KW-0239">DNA-directed DNA polymerase</keyword>
<evidence type="ECO:0000256" key="14">
    <source>
        <dbReference type="ARBA" id="ARBA00023239"/>
    </source>
</evidence>
<dbReference type="PANTHER" id="PTHR11276">
    <property type="entry name" value="DNA POLYMERASE TYPE-X FAMILY MEMBER"/>
    <property type="match status" value="1"/>
</dbReference>
<keyword evidence="22" id="KW-1185">Reference proteome</keyword>
<evidence type="ECO:0000256" key="1">
    <source>
        <dbReference type="ARBA" id="ARBA00001936"/>
    </source>
</evidence>
<evidence type="ECO:0000256" key="19">
    <source>
        <dbReference type="SAM" id="MobiDB-lite"/>
    </source>
</evidence>
<dbReference type="Gene3D" id="3.40.50.10190">
    <property type="entry name" value="BRCT domain"/>
    <property type="match status" value="1"/>
</dbReference>
<keyword evidence="8" id="KW-0479">Metal-binding</keyword>
<dbReference type="AlphaFoldDB" id="A0A9L0IAY3"/>
<evidence type="ECO:0000256" key="10">
    <source>
        <dbReference type="ARBA" id="ARBA00022932"/>
    </source>
</evidence>
<dbReference type="PRINTS" id="PR00870">
    <property type="entry name" value="DNAPOLXBETA"/>
</dbReference>
<dbReference type="CDD" id="cd00141">
    <property type="entry name" value="NT_POLXc"/>
    <property type="match status" value="1"/>
</dbReference>
<evidence type="ECO:0000256" key="18">
    <source>
        <dbReference type="RuleBase" id="RU366014"/>
    </source>
</evidence>
<dbReference type="CDD" id="cd17715">
    <property type="entry name" value="BRCT_polymerase_lambda"/>
    <property type="match status" value="1"/>
</dbReference>
<comment type="subcellular location">
    <subcellularLocation>
        <location evidence="2 18">Nucleus</location>
    </subcellularLocation>
</comment>
<evidence type="ECO:0000256" key="16">
    <source>
        <dbReference type="ARBA" id="ARBA00049244"/>
    </source>
</evidence>
<evidence type="ECO:0000256" key="4">
    <source>
        <dbReference type="ARBA" id="ARBA00022634"/>
    </source>
</evidence>
<reference evidence="21" key="2">
    <citation type="submission" date="2025-08" db="UniProtKB">
        <authorList>
            <consortium name="Ensembl"/>
        </authorList>
    </citation>
    <scope>IDENTIFICATION</scope>
</reference>
<dbReference type="Pfam" id="PF10391">
    <property type="entry name" value="DNA_pol_lambd_f"/>
    <property type="match status" value="1"/>
</dbReference>
<feature type="compositionally biased region" description="Pro residues" evidence="19">
    <location>
        <begin position="167"/>
        <end position="178"/>
    </location>
</feature>
<keyword evidence="9 18" id="KW-0227">DNA damage</keyword>
<comment type="catalytic activity">
    <reaction evidence="16 18">
        <text>DNA(n) + a 2'-deoxyribonucleoside 5'-triphosphate = DNA(n+1) + diphosphate</text>
        <dbReference type="Rhea" id="RHEA:22508"/>
        <dbReference type="Rhea" id="RHEA-COMP:17339"/>
        <dbReference type="Rhea" id="RHEA-COMP:17340"/>
        <dbReference type="ChEBI" id="CHEBI:33019"/>
        <dbReference type="ChEBI" id="CHEBI:61560"/>
        <dbReference type="ChEBI" id="CHEBI:173112"/>
        <dbReference type="EC" id="2.7.7.7"/>
    </reaction>
</comment>
<evidence type="ECO:0000256" key="9">
    <source>
        <dbReference type="ARBA" id="ARBA00022763"/>
    </source>
</evidence>
<keyword evidence="12 18" id="KW-0234">DNA repair</keyword>
<evidence type="ECO:0000256" key="3">
    <source>
        <dbReference type="ARBA" id="ARBA00008323"/>
    </source>
</evidence>
<organism evidence="21 22">
    <name type="scientific">Equus asinus</name>
    <name type="common">Donkey</name>
    <name type="synonym">Equus africanus asinus</name>
    <dbReference type="NCBI Taxonomy" id="9793"/>
    <lineage>
        <taxon>Eukaryota</taxon>
        <taxon>Metazoa</taxon>
        <taxon>Chordata</taxon>
        <taxon>Craniata</taxon>
        <taxon>Vertebrata</taxon>
        <taxon>Euteleostomi</taxon>
        <taxon>Mammalia</taxon>
        <taxon>Eutheria</taxon>
        <taxon>Laurasiatheria</taxon>
        <taxon>Perissodactyla</taxon>
        <taxon>Equidae</taxon>
        <taxon>Equus</taxon>
    </lineage>
</organism>
<dbReference type="SUPFAM" id="SSF47802">
    <property type="entry name" value="DNA polymerase beta, N-terminal domain-like"/>
    <property type="match status" value="1"/>
</dbReference>
<dbReference type="InterPro" id="IPR002008">
    <property type="entry name" value="DNA_pol_X_beta-like"/>
</dbReference>
<dbReference type="GO" id="GO:0006260">
    <property type="term" value="P:DNA replication"/>
    <property type="evidence" value="ECO:0007669"/>
    <property type="project" value="UniProtKB-KW"/>
</dbReference>
<dbReference type="InterPro" id="IPR027421">
    <property type="entry name" value="DNA_pol_lamdba_lyase_dom_sf"/>
</dbReference>
<keyword evidence="15 18" id="KW-0539">Nucleus</keyword>
<dbReference type="InterPro" id="IPR019843">
    <property type="entry name" value="DNA_pol-X_BS"/>
</dbReference>
<evidence type="ECO:0000313" key="21">
    <source>
        <dbReference type="Ensembl" id="ENSEASP00005037351.1"/>
    </source>
</evidence>
<evidence type="ECO:0000313" key="22">
    <source>
        <dbReference type="Proteomes" id="UP000694387"/>
    </source>
</evidence>
<dbReference type="PRINTS" id="PR00869">
    <property type="entry name" value="DNAPOLX"/>
</dbReference>
<comment type="cofactor">
    <cofactor evidence="1">
        <name>Mn(2+)</name>
        <dbReference type="ChEBI" id="CHEBI:29035"/>
    </cofactor>
</comment>
<dbReference type="Gene3D" id="1.10.150.110">
    <property type="entry name" value="DNA polymerase beta, N-terminal domain-like"/>
    <property type="match status" value="1"/>
</dbReference>
<evidence type="ECO:0000256" key="17">
    <source>
        <dbReference type="PIRSR" id="PIRSR622312-50"/>
    </source>
</evidence>
<feature type="region of interest" description="Disordered" evidence="19">
    <location>
        <begin position="144"/>
        <end position="199"/>
    </location>
</feature>
<dbReference type="GO" id="GO:0006303">
    <property type="term" value="P:double-strand break repair via nonhomologous end joining"/>
    <property type="evidence" value="ECO:0007669"/>
    <property type="project" value="TreeGrafter"/>
</dbReference>
<keyword evidence="6 18" id="KW-0548">Nucleotidyltransferase</keyword>
<keyword evidence="5 18" id="KW-0808">Transferase</keyword>
<dbReference type="FunFam" id="3.30.460.10:FF:000020">
    <property type="entry name" value="DNA polymerase lambda"/>
    <property type="match status" value="1"/>
</dbReference>
<dbReference type="InterPro" id="IPR018944">
    <property type="entry name" value="DNA_pol_lambd_fingers_domain"/>
</dbReference>
<protein>
    <recommendedName>
        <fullName evidence="18">DNA polymerase</fullName>
        <ecNumber evidence="18">2.7.7.7</ecNumber>
    </recommendedName>
</protein>
<keyword evidence="4" id="KW-0237">DNA synthesis</keyword>